<dbReference type="PANTHER" id="PTHR11575">
    <property type="entry name" value="5'-NUCLEOTIDASE-RELATED"/>
    <property type="match status" value="1"/>
</dbReference>
<dbReference type="GO" id="GO:0008253">
    <property type="term" value="F:5'-nucleotidase activity"/>
    <property type="evidence" value="ECO:0007669"/>
    <property type="project" value="TreeGrafter"/>
</dbReference>
<evidence type="ECO:0000259" key="3">
    <source>
        <dbReference type="Pfam" id="PF00149"/>
    </source>
</evidence>
<evidence type="ECO:0000313" key="5">
    <source>
        <dbReference type="EMBL" id="MBE9030256.1"/>
    </source>
</evidence>
<feature type="domain" description="Calcineurin-like phosphoesterase" evidence="3">
    <location>
        <begin position="40"/>
        <end position="246"/>
    </location>
</feature>
<sequence length="511" mass="56321">MPLSSFSHRCLTAPLTGLLSTVLVLGLSTVAAAEIVKINLLQLNDVYEITPVQEGQRGGLARVATLRNQLVRENPRTYTILGGDFLSPSALGTAKVDGERLAGRQMVDVLNFLGLDYATFGNHEFDIAESLFRKRLAESKFQWISSNVSQVNGKPFEQVARSKIITARGLQGATVKIGLIGVTLPSNPAVYVRYQNYLTAARREIQRLEPQVDVLVAITHLTIDQDRQMAATFPEIDLILGGHEHENIQQWRFVNRFPATAKCQQNQTPIFKADANATTVYVHRLQFDTTTRCLAIKSELQLITAALSADQRTDRAVQNWVKQGFEGFRREGFAPEQRVATITQPLDGTEASIRNQPTGLSNLIAQAMLRSASNAELAIFNSGSVRIDDVLPPGAVTQYDVIRVLPFGGKVLTIGLQGAVLQRLLDAGLKSRGTGAYLQHANVAKAPSGDWLIQQQPLMPQRIYRVAVNDFLVSGNEQNLEFFKLGQPGIELLQTGEDIRFALIRQLQTVN</sequence>
<keyword evidence="1" id="KW-0732">Signal</keyword>
<dbReference type="GO" id="GO:0000166">
    <property type="term" value="F:nucleotide binding"/>
    <property type="evidence" value="ECO:0007669"/>
    <property type="project" value="UniProtKB-KW"/>
</dbReference>
<gene>
    <name evidence="5" type="ORF">IQ266_10990</name>
</gene>
<dbReference type="Pfam" id="PF02872">
    <property type="entry name" value="5_nucleotid_C"/>
    <property type="match status" value="1"/>
</dbReference>
<comment type="caution">
    <text evidence="5">The sequence shown here is derived from an EMBL/GenBank/DDBJ whole genome shotgun (WGS) entry which is preliminary data.</text>
</comment>
<dbReference type="RefSeq" id="WP_264325080.1">
    <property type="nucleotide sequence ID" value="NZ_JADEXQ010000032.1"/>
</dbReference>
<dbReference type="Gene3D" id="3.90.780.10">
    <property type="entry name" value="5'-Nucleotidase, C-terminal domain"/>
    <property type="match status" value="1"/>
</dbReference>
<dbReference type="InterPro" id="IPR006179">
    <property type="entry name" value="5_nucleotidase/apyrase"/>
</dbReference>
<feature type="domain" description="5'-Nucleotidase C-terminal" evidence="4">
    <location>
        <begin position="339"/>
        <end position="478"/>
    </location>
</feature>
<dbReference type="PANTHER" id="PTHR11575:SF24">
    <property type="entry name" value="5'-NUCLEOTIDASE"/>
    <property type="match status" value="1"/>
</dbReference>
<keyword evidence="2" id="KW-0547">Nucleotide-binding</keyword>
<dbReference type="Pfam" id="PF00149">
    <property type="entry name" value="Metallophos"/>
    <property type="match status" value="1"/>
</dbReference>
<dbReference type="InterPro" id="IPR036907">
    <property type="entry name" value="5'-Nucleotdase_C_sf"/>
</dbReference>
<dbReference type="Proteomes" id="UP000625316">
    <property type="component" value="Unassembled WGS sequence"/>
</dbReference>
<dbReference type="GO" id="GO:0009166">
    <property type="term" value="P:nucleotide catabolic process"/>
    <property type="evidence" value="ECO:0007669"/>
    <property type="project" value="InterPro"/>
</dbReference>
<dbReference type="InterPro" id="IPR029052">
    <property type="entry name" value="Metallo-depent_PP-like"/>
</dbReference>
<accession>A0A928Z2C4</accession>
<dbReference type="AlphaFoldDB" id="A0A928Z2C4"/>
<dbReference type="EMBL" id="JADEXQ010000032">
    <property type="protein sequence ID" value="MBE9030256.1"/>
    <property type="molecule type" value="Genomic_DNA"/>
</dbReference>
<dbReference type="PRINTS" id="PR01607">
    <property type="entry name" value="APYRASEFAMLY"/>
</dbReference>
<evidence type="ECO:0000313" key="6">
    <source>
        <dbReference type="Proteomes" id="UP000625316"/>
    </source>
</evidence>
<dbReference type="GO" id="GO:0030288">
    <property type="term" value="C:outer membrane-bounded periplasmic space"/>
    <property type="evidence" value="ECO:0007669"/>
    <property type="project" value="TreeGrafter"/>
</dbReference>
<dbReference type="InterPro" id="IPR008334">
    <property type="entry name" value="5'-Nucleotdase_C"/>
</dbReference>
<proteinExistence type="inferred from homology"/>
<evidence type="ECO:0000256" key="2">
    <source>
        <dbReference type="RuleBase" id="RU362119"/>
    </source>
</evidence>
<dbReference type="InterPro" id="IPR004843">
    <property type="entry name" value="Calcineurin-like_PHP"/>
</dbReference>
<dbReference type="GO" id="GO:0008768">
    <property type="term" value="F:UDP-sugar diphosphatase activity"/>
    <property type="evidence" value="ECO:0007669"/>
    <property type="project" value="TreeGrafter"/>
</dbReference>
<evidence type="ECO:0000256" key="1">
    <source>
        <dbReference type="ARBA" id="ARBA00022729"/>
    </source>
</evidence>
<keyword evidence="2" id="KW-0378">Hydrolase</keyword>
<keyword evidence="6" id="KW-1185">Reference proteome</keyword>
<name>A0A928Z2C4_9CYAN</name>
<protein>
    <submittedName>
        <fullName evidence="5">Bifunctional metallophosphatase/5'-nucleotidase</fullName>
    </submittedName>
</protein>
<reference evidence="5" key="1">
    <citation type="submission" date="2020-10" db="EMBL/GenBank/DDBJ databases">
        <authorList>
            <person name="Castelo-Branco R."/>
            <person name="Eusebio N."/>
            <person name="Adriana R."/>
            <person name="Vieira A."/>
            <person name="Brugerolle De Fraissinette N."/>
            <person name="Rezende De Castro R."/>
            <person name="Schneider M.P."/>
            <person name="Vasconcelos V."/>
            <person name="Leao P.N."/>
        </authorList>
    </citation>
    <scope>NUCLEOTIDE SEQUENCE</scope>
    <source>
        <strain evidence="5">LEGE 11480</strain>
    </source>
</reference>
<dbReference type="SUPFAM" id="SSF55816">
    <property type="entry name" value="5'-nucleotidase (syn. UDP-sugar hydrolase), C-terminal domain"/>
    <property type="match status" value="1"/>
</dbReference>
<dbReference type="SUPFAM" id="SSF56300">
    <property type="entry name" value="Metallo-dependent phosphatases"/>
    <property type="match status" value="1"/>
</dbReference>
<dbReference type="Gene3D" id="3.60.21.10">
    <property type="match status" value="1"/>
</dbReference>
<evidence type="ECO:0000259" key="4">
    <source>
        <dbReference type="Pfam" id="PF02872"/>
    </source>
</evidence>
<organism evidence="5 6">
    <name type="scientific">Romeriopsis navalis LEGE 11480</name>
    <dbReference type="NCBI Taxonomy" id="2777977"/>
    <lineage>
        <taxon>Bacteria</taxon>
        <taxon>Bacillati</taxon>
        <taxon>Cyanobacteriota</taxon>
        <taxon>Cyanophyceae</taxon>
        <taxon>Leptolyngbyales</taxon>
        <taxon>Leptolyngbyaceae</taxon>
        <taxon>Romeriopsis</taxon>
        <taxon>Romeriopsis navalis</taxon>
    </lineage>
</organism>
<comment type="similarity">
    <text evidence="2">Belongs to the 5'-nucleotidase family.</text>
</comment>